<evidence type="ECO:0000256" key="9">
    <source>
        <dbReference type="RuleBase" id="RU362126"/>
    </source>
</evidence>
<dbReference type="EMBL" id="FN668661">
    <property type="protein sequence ID" value="CBK23345.2"/>
    <property type="molecule type" value="Genomic_DNA"/>
</dbReference>
<evidence type="ECO:0000256" key="2">
    <source>
        <dbReference type="ARBA" id="ARBA00010983"/>
    </source>
</evidence>
<comment type="subcellular location">
    <subcellularLocation>
        <location evidence="1">Endoplasmic reticulum membrane</location>
        <topology evidence="1">Single-pass membrane protein</topology>
    </subcellularLocation>
</comment>
<evidence type="ECO:0000256" key="5">
    <source>
        <dbReference type="ARBA" id="ARBA00022989"/>
    </source>
</evidence>
<keyword evidence="7 9" id="KW-0143">Chaperone</keyword>
<dbReference type="SUPFAM" id="SSF49899">
    <property type="entry name" value="Concanavalin A-like lectins/glucanases"/>
    <property type="match status" value="1"/>
</dbReference>
<dbReference type="RefSeq" id="XP_012897393.1">
    <property type="nucleotide sequence ID" value="XM_013041939.1"/>
</dbReference>
<feature type="transmembrane region" description="Helical" evidence="9">
    <location>
        <begin position="514"/>
        <end position="531"/>
    </location>
</feature>
<dbReference type="GO" id="GO:0005789">
    <property type="term" value="C:endoplasmic reticulum membrane"/>
    <property type="evidence" value="ECO:0007669"/>
    <property type="project" value="UniProtKB-SubCell"/>
</dbReference>
<keyword evidence="3 9" id="KW-0812">Transmembrane</keyword>
<feature type="signal peptide" evidence="9">
    <location>
        <begin position="1"/>
        <end position="19"/>
    </location>
</feature>
<dbReference type="GO" id="GO:0051082">
    <property type="term" value="F:unfolded protein binding"/>
    <property type="evidence" value="ECO:0007669"/>
    <property type="project" value="InterPro"/>
</dbReference>
<sequence length="543" mass="62256">MRFLSIALLLFFAVAICEQQDIEVNAEQSTLNQPSQESVFDVHLQWYSDEYVVPKVNCKLEFLETFQGDSGRWLYSYHNEYATQSWIWGYGFVRPTLDCDKALITENPASHYGIATLFDKPIDVTEKDLIVQYEVRFQRGLECGGAYIKLLRNGEIASAEDLTSSTPYVLMFGPDFCGPTNLVQVIIPHYNPVSKEWSEKRLRGGPRIVHDNLTHLYTLIIRRDDSIEILIDQINKFTGDLKTDFDPPFSSPATIPDPTDSKPADWVENDRILDPTDVKPADWDESEPEFILDEAAVKPADWLDDEPLEIPDPAVKAPADWDEEEYGPFEAPLIPNPRCEEVSGCGVWEKPMVKNPKYKGVYQYRTIPNPAYRGPWMPRFIPNPAFYEEKAPHNLPAIGGVAIEIWTLQEGIAFDNILITHDEACAEAFSDATFLKKRKIELKEHPEAKRRESIPIAEGSKKAEELVEEDDEFDEEWVEKTRARVSFTRFVNDLIDEAMGWEFDQDRFEKVEKGMIVGLVALVLVVLGVYYRNREFIRKAKLL</sequence>
<dbReference type="Proteomes" id="UP000008312">
    <property type="component" value="Unassembled WGS sequence"/>
</dbReference>
<feature type="chain" id="PRO_5003117751" description="Calnexin" evidence="9">
    <location>
        <begin position="20"/>
        <end position="543"/>
    </location>
</feature>
<dbReference type="GO" id="GO:0006457">
    <property type="term" value="P:protein folding"/>
    <property type="evidence" value="ECO:0007669"/>
    <property type="project" value="InterPro"/>
</dbReference>
<dbReference type="Gene3D" id="2.60.120.200">
    <property type="match status" value="1"/>
</dbReference>
<keyword evidence="9" id="KW-0732">Signal</keyword>
<feature type="disulfide bond" evidence="8">
    <location>
        <begin position="143"/>
        <end position="177"/>
    </location>
</feature>
<proteinExistence type="inferred from homology"/>
<evidence type="ECO:0000256" key="8">
    <source>
        <dbReference type="PIRSR" id="PIRSR601580-3"/>
    </source>
</evidence>
<protein>
    <recommendedName>
        <fullName evidence="12">Calnexin</fullName>
    </recommendedName>
</protein>
<evidence type="ECO:0000256" key="7">
    <source>
        <dbReference type="ARBA" id="ARBA00023186"/>
    </source>
</evidence>
<keyword evidence="6 9" id="KW-0472">Membrane</keyword>
<dbReference type="SUPFAM" id="SSF63887">
    <property type="entry name" value="P-domain of calnexin/calreticulin"/>
    <property type="match status" value="1"/>
</dbReference>
<comment type="similarity">
    <text evidence="2 9">Belongs to the calreticulin family.</text>
</comment>
<evidence type="ECO:0000256" key="3">
    <source>
        <dbReference type="ARBA" id="ARBA00022692"/>
    </source>
</evidence>
<dbReference type="OMA" id="ITHDEAC"/>
<evidence type="ECO:0000256" key="6">
    <source>
        <dbReference type="ARBA" id="ARBA00023136"/>
    </source>
</evidence>
<dbReference type="InParanoid" id="D8M5K6"/>
<dbReference type="GeneID" id="24920342"/>
<gene>
    <name evidence="10" type="ORF">GSBLH_T00003234001</name>
</gene>
<keyword evidence="4 9" id="KW-0256">Endoplasmic reticulum</keyword>
<reference evidence="10" key="1">
    <citation type="submission" date="2010-02" db="EMBL/GenBank/DDBJ databases">
        <title>Sequencing and annotation of the Blastocystis hominis genome.</title>
        <authorList>
            <person name="Wincker P."/>
        </authorList>
    </citation>
    <scope>NUCLEOTIDE SEQUENCE</scope>
    <source>
        <strain evidence="10">Singapore isolate B</strain>
    </source>
</reference>
<dbReference type="PANTHER" id="PTHR11073">
    <property type="entry name" value="CALRETICULIN AND CALNEXIN"/>
    <property type="match status" value="1"/>
</dbReference>
<dbReference type="InterPro" id="IPR001580">
    <property type="entry name" value="Calret/calnex"/>
</dbReference>
<keyword evidence="8" id="KW-1015">Disulfide bond</keyword>
<name>D8M5K6_BLAHO</name>
<evidence type="ECO:0000313" key="11">
    <source>
        <dbReference type="Proteomes" id="UP000008312"/>
    </source>
</evidence>
<dbReference type="FunFam" id="2.10.250.10:FF:000001">
    <property type="entry name" value="Calnexin homolog"/>
    <property type="match status" value="1"/>
</dbReference>
<dbReference type="InterPro" id="IPR009033">
    <property type="entry name" value="Calreticulin/calnexin_P_dom_sf"/>
</dbReference>
<evidence type="ECO:0000256" key="1">
    <source>
        <dbReference type="ARBA" id="ARBA00004389"/>
    </source>
</evidence>
<dbReference type="InterPro" id="IPR013320">
    <property type="entry name" value="ConA-like_dom_sf"/>
</dbReference>
<dbReference type="Gene3D" id="2.10.250.10">
    <property type="entry name" value="Calreticulin/calnexin, P domain"/>
    <property type="match status" value="1"/>
</dbReference>
<keyword evidence="11" id="KW-1185">Reference proteome</keyword>
<dbReference type="Pfam" id="PF00262">
    <property type="entry name" value="Calreticulin"/>
    <property type="match status" value="1"/>
</dbReference>
<dbReference type="PROSITE" id="PS00804">
    <property type="entry name" value="CALRETICULIN_2"/>
    <property type="match status" value="1"/>
</dbReference>
<evidence type="ECO:0000313" key="10">
    <source>
        <dbReference type="EMBL" id="CBK23345.2"/>
    </source>
</evidence>
<dbReference type="InterPro" id="IPR018124">
    <property type="entry name" value="Calret/calnex_CS"/>
</dbReference>
<organism evidence="10">
    <name type="scientific">Blastocystis hominis</name>
    <dbReference type="NCBI Taxonomy" id="12968"/>
    <lineage>
        <taxon>Eukaryota</taxon>
        <taxon>Sar</taxon>
        <taxon>Stramenopiles</taxon>
        <taxon>Bigyra</taxon>
        <taxon>Opalozoa</taxon>
        <taxon>Opalinata</taxon>
        <taxon>Blastocystidae</taxon>
        <taxon>Blastocystis</taxon>
    </lineage>
</organism>
<dbReference type="PANTHER" id="PTHR11073:SF1">
    <property type="entry name" value="CALNEXIN 14D-RELATED"/>
    <property type="match status" value="1"/>
</dbReference>
<dbReference type="AlphaFoldDB" id="D8M5K6"/>
<dbReference type="GO" id="GO:0005509">
    <property type="term" value="F:calcium ion binding"/>
    <property type="evidence" value="ECO:0007669"/>
    <property type="project" value="InterPro"/>
</dbReference>
<dbReference type="GO" id="GO:0036503">
    <property type="term" value="P:ERAD pathway"/>
    <property type="evidence" value="ECO:0007669"/>
    <property type="project" value="TreeGrafter"/>
</dbReference>
<dbReference type="OrthoDB" id="1938156at2759"/>
<evidence type="ECO:0008006" key="12">
    <source>
        <dbReference type="Google" id="ProtNLM"/>
    </source>
</evidence>
<accession>D8M5K6</accession>
<evidence type="ECO:0000256" key="4">
    <source>
        <dbReference type="ARBA" id="ARBA00022824"/>
    </source>
</evidence>
<dbReference type="PRINTS" id="PR00626">
    <property type="entry name" value="CALRETICULIN"/>
</dbReference>
<keyword evidence="5 9" id="KW-1133">Transmembrane helix</keyword>